<dbReference type="NCBIfam" id="TIGR04294">
    <property type="entry name" value="pre_pil_HX9DG"/>
    <property type="match status" value="1"/>
</dbReference>
<dbReference type="InterPro" id="IPR012902">
    <property type="entry name" value="N_methyl_site"/>
</dbReference>
<dbReference type="Gene3D" id="3.30.700.10">
    <property type="entry name" value="Glycoprotein, Type 4 Pilin"/>
    <property type="match status" value="1"/>
</dbReference>
<keyword evidence="3" id="KW-1185">Reference proteome</keyword>
<dbReference type="KEGG" id="pbs:Plabr_0146"/>
<dbReference type="OrthoDB" id="264135at2"/>
<dbReference type="SUPFAM" id="SSF54523">
    <property type="entry name" value="Pili subunits"/>
    <property type="match status" value="1"/>
</dbReference>
<dbReference type="InterPro" id="IPR045584">
    <property type="entry name" value="Pilin-like"/>
</dbReference>
<dbReference type="InterPro" id="IPR027558">
    <property type="entry name" value="Pre_pil_HX9DG_C"/>
</dbReference>
<dbReference type="EMBL" id="CP002546">
    <property type="protein sequence ID" value="ADY57776.1"/>
    <property type="molecule type" value="Genomic_DNA"/>
</dbReference>
<feature type="domain" description="DUF1559" evidence="1">
    <location>
        <begin position="32"/>
        <end position="300"/>
    </location>
</feature>
<gene>
    <name evidence="2" type="ordered locus">Plabr_0146</name>
</gene>
<accession>F0SML4</accession>
<dbReference type="PANTHER" id="PTHR30093">
    <property type="entry name" value="GENERAL SECRETION PATHWAY PROTEIN G"/>
    <property type="match status" value="1"/>
</dbReference>
<dbReference type="Pfam" id="PF07596">
    <property type="entry name" value="SBP_bac_10"/>
    <property type="match status" value="1"/>
</dbReference>
<dbReference type="NCBIfam" id="TIGR02532">
    <property type="entry name" value="IV_pilin_GFxxxE"/>
    <property type="match status" value="1"/>
</dbReference>
<evidence type="ECO:0000259" key="1">
    <source>
        <dbReference type="Pfam" id="PF07596"/>
    </source>
</evidence>
<proteinExistence type="predicted"/>
<name>F0SML4_RUBBR</name>
<dbReference type="HOGENOM" id="CLU_041661_0_0_0"/>
<dbReference type="PROSITE" id="PS00409">
    <property type="entry name" value="PROKAR_NTER_METHYL"/>
    <property type="match status" value="1"/>
</dbReference>
<evidence type="ECO:0000313" key="2">
    <source>
        <dbReference type="EMBL" id="ADY57776.1"/>
    </source>
</evidence>
<dbReference type="Pfam" id="PF07963">
    <property type="entry name" value="N_methyl"/>
    <property type="match status" value="1"/>
</dbReference>
<dbReference type="Proteomes" id="UP000006860">
    <property type="component" value="Chromosome"/>
</dbReference>
<dbReference type="AlphaFoldDB" id="F0SML4"/>
<dbReference type="PANTHER" id="PTHR30093:SF2">
    <property type="entry name" value="TYPE II SECRETION SYSTEM PROTEIN H"/>
    <property type="match status" value="1"/>
</dbReference>
<dbReference type="RefSeq" id="WP_013626520.1">
    <property type="nucleotide sequence ID" value="NC_015174.1"/>
</dbReference>
<reference evidence="3" key="1">
    <citation type="submission" date="2011-02" db="EMBL/GenBank/DDBJ databases">
        <title>The complete genome of Planctomyces brasiliensis DSM 5305.</title>
        <authorList>
            <person name="Lucas S."/>
            <person name="Copeland A."/>
            <person name="Lapidus A."/>
            <person name="Bruce D."/>
            <person name="Goodwin L."/>
            <person name="Pitluck S."/>
            <person name="Kyrpides N."/>
            <person name="Mavromatis K."/>
            <person name="Pagani I."/>
            <person name="Ivanova N."/>
            <person name="Ovchinnikova G."/>
            <person name="Lu M."/>
            <person name="Detter J.C."/>
            <person name="Han C."/>
            <person name="Land M."/>
            <person name="Hauser L."/>
            <person name="Markowitz V."/>
            <person name="Cheng J.-F."/>
            <person name="Hugenholtz P."/>
            <person name="Woyke T."/>
            <person name="Wu D."/>
            <person name="Tindall B."/>
            <person name="Pomrenke H.G."/>
            <person name="Brambilla E."/>
            <person name="Klenk H.-P."/>
            <person name="Eisen J.A."/>
        </authorList>
    </citation>
    <scope>NUCLEOTIDE SEQUENCE [LARGE SCALE GENOMIC DNA]</scope>
    <source>
        <strain evidence="3">ATCC 49424 / DSM 5305 / JCM 21570 / IAM 15109 / NBRC 103401 / IFAM 1448</strain>
    </source>
</reference>
<dbReference type="eggNOG" id="COG4968">
    <property type="taxonomic scope" value="Bacteria"/>
</dbReference>
<sequence length="320" mass="34732">MRPERRGFTLIELLVVIAIIAILVALLLPAVQQAREAARRSSCKNNLKQLGLALHNYHDTHSTFPPGLIYGTDSNNYYWNFTGVGWGAMILPFIEQPALYDGINFNVAQPGFDGVNLDVRNTPIATFRCPSDPGKQPSANWGPTSYVICSGSNYQAAAWGGGSSFQNNGTSVLFANSKTRFSDITDGTSNTMVISECLIGKAYENDQSYGSPDILTCAKNAYYGGSLSATNARGGSWFTMYNDRGPTFGYTTLFPPNGLEESNACSWSLSNYNADAQSQHDGGVQVLLADGSIRFVSENIHLPTWQNLGDKDDGEVLGEF</sequence>
<organism evidence="2 3">
    <name type="scientific">Rubinisphaera brasiliensis (strain ATCC 49424 / DSM 5305 / JCM 21570 / IAM 15109 / NBRC 103401 / IFAM 1448)</name>
    <name type="common">Planctomyces brasiliensis</name>
    <dbReference type="NCBI Taxonomy" id="756272"/>
    <lineage>
        <taxon>Bacteria</taxon>
        <taxon>Pseudomonadati</taxon>
        <taxon>Planctomycetota</taxon>
        <taxon>Planctomycetia</taxon>
        <taxon>Planctomycetales</taxon>
        <taxon>Planctomycetaceae</taxon>
        <taxon>Rubinisphaera</taxon>
    </lineage>
</organism>
<evidence type="ECO:0000313" key="3">
    <source>
        <dbReference type="Proteomes" id="UP000006860"/>
    </source>
</evidence>
<protein>
    <recommendedName>
        <fullName evidence="1">DUF1559 domain-containing protein</fullName>
    </recommendedName>
</protein>
<dbReference type="InterPro" id="IPR011453">
    <property type="entry name" value="DUF1559"/>
</dbReference>
<dbReference type="STRING" id="756272.Plabr_0146"/>